<accession>A0ABX7NKZ1</accession>
<evidence type="ECO:0000313" key="3">
    <source>
        <dbReference type="Proteomes" id="UP000662747"/>
    </source>
</evidence>
<dbReference type="Gene3D" id="3.30.70.100">
    <property type="match status" value="1"/>
</dbReference>
<name>A0ABX7NKZ1_9BACT</name>
<evidence type="ECO:0000259" key="1">
    <source>
        <dbReference type="Pfam" id="PF07978"/>
    </source>
</evidence>
<feature type="domain" description="NIPSNAP" evidence="1">
    <location>
        <begin position="7"/>
        <end position="84"/>
    </location>
</feature>
<protein>
    <submittedName>
        <fullName evidence="2">NIPSNAP family protein</fullName>
    </submittedName>
</protein>
<dbReference type="RefSeq" id="WP_206721116.1">
    <property type="nucleotide sequence ID" value="NZ_CP071090.1"/>
</dbReference>
<dbReference type="InterPro" id="IPR012577">
    <property type="entry name" value="NIPSNAP"/>
</dbReference>
<organism evidence="2 3">
    <name type="scientific">Pyxidicoccus parkwayensis</name>
    <dbReference type="NCBI Taxonomy" id="2813578"/>
    <lineage>
        <taxon>Bacteria</taxon>
        <taxon>Pseudomonadati</taxon>
        <taxon>Myxococcota</taxon>
        <taxon>Myxococcia</taxon>
        <taxon>Myxococcales</taxon>
        <taxon>Cystobacterineae</taxon>
        <taxon>Myxococcaceae</taxon>
        <taxon>Pyxidicoccus</taxon>
    </lineage>
</organism>
<dbReference type="Pfam" id="PF07978">
    <property type="entry name" value="NIPSNAP"/>
    <property type="match status" value="1"/>
</dbReference>
<dbReference type="SUPFAM" id="SSF54909">
    <property type="entry name" value="Dimeric alpha+beta barrel"/>
    <property type="match status" value="1"/>
</dbReference>
<dbReference type="EMBL" id="CP071090">
    <property type="protein sequence ID" value="QSQ19532.1"/>
    <property type="molecule type" value="Genomic_DNA"/>
</dbReference>
<reference evidence="2 3" key="1">
    <citation type="submission" date="2021-02" db="EMBL/GenBank/DDBJ databases">
        <title>De Novo genome assembly of isolated myxobacteria.</title>
        <authorList>
            <person name="Stevens D.C."/>
        </authorList>
    </citation>
    <scope>NUCLEOTIDE SEQUENCE [LARGE SCALE GENOMIC DNA]</scope>
    <source>
        <strain evidence="3">SCPEA02</strain>
    </source>
</reference>
<gene>
    <name evidence="2" type="ORF">JY651_29975</name>
</gene>
<dbReference type="InterPro" id="IPR011008">
    <property type="entry name" value="Dimeric_a/b-barrel"/>
</dbReference>
<proteinExistence type="predicted"/>
<sequence>MTRRWIEVRSYNLKSGTRQAFHDLFTRQALPMLERWSVDVVSAGPSPQDDVSYFLIRAYDSVAHRDQSQDAFYGSDEWRQGPREAILAFIESYTSVMLEVEEATIQDLRRTGTPLPAHRAAP</sequence>
<keyword evidence="3" id="KW-1185">Reference proteome</keyword>
<dbReference type="Proteomes" id="UP000662747">
    <property type="component" value="Chromosome"/>
</dbReference>
<evidence type="ECO:0000313" key="2">
    <source>
        <dbReference type="EMBL" id="QSQ19532.1"/>
    </source>
</evidence>